<evidence type="ECO:0000256" key="3">
    <source>
        <dbReference type="ARBA" id="ARBA00011738"/>
    </source>
</evidence>
<keyword evidence="6" id="KW-0963">Cytoplasm</keyword>
<feature type="domain" description="TRNA-binding" evidence="17">
    <location>
        <begin position="12"/>
        <end position="118"/>
    </location>
</feature>
<protein>
    <recommendedName>
        <fullName evidence="5">Methionine--tRNA ligase</fullName>
        <ecNumber evidence="4">6.1.1.10</ecNumber>
    </recommendedName>
    <alternativeName>
        <fullName evidence="14">Methionyl-tRNA synthetase</fullName>
    </alternativeName>
</protein>
<dbReference type="CDD" id="cd02800">
    <property type="entry name" value="tRNA_bind_EcMetRS_like"/>
    <property type="match status" value="1"/>
</dbReference>
<keyword evidence="12" id="KW-0648">Protein biosynthesis</keyword>
<accession>A0A0G1N610</accession>
<dbReference type="InterPro" id="IPR012340">
    <property type="entry name" value="NA-bd_OB-fold"/>
</dbReference>
<dbReference type="InterPro" id="IPR002547">
    <property type="entry name" value="tRNA-bd_dom"/>
</dbReference>
<keyword evidence="11 16" id="KW-0694">RNA-binding</keyword>
<keyword evidence="7 16" id="KW-0820">tRNA-binding</keyword>
<dbReference type="GO" id="GO:0004825">
    <property type="term" value="F:methionine-tRNA ligase activity"/>
    <property type="evidence" value="ECO:0007669"/>
    <property type="project" value="UniProtKB-EC"/>
</dbReference>
<dbReference type="GO" id="GO:0006431">
    <property type="term" value="P:methionyl-tRNA aminoacylation"/>
    <property type="evidence" value="ECO:0007669"/>
    <property type="project" value="InterPro"/>
</dbReference>
<evidence type="ECO:0000256" key="5">
    <source>
        <dbReference type="ARBA" id="ARBA00018753"/>
    </source>
</evidence>
<dbReference type="PROSITE" id="PS50886">
    <property type="entry name" value="TRBD"/>
    <property type="match status" value="1"/>
</dbReference>
<dbReference type="InterPro" id="IPR004495">
    <property type="entry name" value="Met-tRNA-synth_bsu_C"/>
</dbReference>
<evidence type="ECO:0000256" key="6">
    <source>
        <dbReference type="ARBA" id="ARBA00022490"/>
    </source>
</evidence>
<dbReference type="PANTHER" id="PTHR11586">
    <property type="entry name" value="TRNA-AMINOACYLATION COFACTOR ARC1 FAMILY MEMBER"/>
    <property type="match status" value="1"/>
</dbReference>
<comment type="subunit">
    <text evidence="3">Homodimer.</text>
</comment>
<comment type="subcellular location">
    <subcellularLocation>
        <location evidence="2">Cytoplasm</location>
    </subcellularLocation>
</comment>
<evidence type="ECO:0000256" key="11">
    <source>
        <dbReference type="ARBA" id="ARBA00022884"/>
    </source>
</evidence>
<dbReference type="Gene3D" id="2.40.50.140">
    <property type="entry name" value="Nucleic acid-binding proteins"/>
    <property type="match status" value="1"/>
</dbReference>
<evidence type="ECO:0000313" key="18">
    <source>
        <dbReference type="EMBL" id="KKU15717.1"/>
    </source>
</evidence>
<dbReference type="GO" id="GO:0005524">
    <property type="term" value="F:ATP binding"/>
    <property type="evidence" value="ECO:0007669"/>
    <property type="project" value="UniProtKB-KW"/>
</dbReference>
<evidence type="ECO:0000256" key="8">
    <source>
        <dbReference type="ARBA" id="ARBA00022598"/>
    </source>
</evidence>
<comment type="catalytic activity">
    <reaction evidence="15">
        <text>tRNA(Met) + L-methionine + ATP = L-methionyl-tRNA(Met) + AMP + diphosphate</text>
        <dbReference type="Rhea" id="RHEA:13481"/>
        <dbReference type="Rhea" id="RHEA-COMP:9667"/>
        <dbReference type="Rhea" id="RHEA-COMP:9698"/>
        <dbReference type="ChEBI" id="CHEBI:30616"/>
        <dbReference type="ChEBI" id="CHEBI:33019"/>
        <dbReference type="ChEBI" id="CHEBI:57844"/>
        <dbReference type="ChEBI" id="CHEBI:78442"/>
        <dbReference type="ChEBI" id="CHEBI:78530"/>
        <dbReference type="ChEBI" id="CHEBI:456215"/>
        <dbReference type="EC" id="6.1.1.10"/>
    </reaction>
</comment>
<evidence type="ECO:0000256" key="2">
    <source>
        <dbReference type="ARBA" id="ARBA00004496"/>
    </source>
</evidence>
<keyword evidence="13 18" id="KW-0030">Aminoacyl-tRNA synthetase</keyword>
<dbReference type="GO" id="GO:0000049">
    <property type="term" value="F:tRNA binding"/>
    <property type="evidence" value="ECO:0007669"/>
    <property type="project" value="UniProtKB-UniRule"/>
</dbReference>
<keyword evidence="10" id="KW-0067">ATP-binding</keyword>
<dbReference type="NCBIfam" id="TIGR00399">
    <property type="entry name" value="metG_C_term"/>
    <property type="match status" value="1"/>
</dbReference>
<dbReference type="Proteomes" id="UP000034727">
    <property type="component" value="Unassembled WGS sequence"/>
</dbReference>
<evidence type="ECO:0000313" key="19">
    <source>
        <dbReference type="Proteomes" id="UP000034727"/>
    </source>
</evidence>
<keyword evidence="9" id="KW-0547">Nucleotide-binding</keyword>
<dbReference type="SUPFAM" id="SSF50249">
    <property type="entry name" value="Nucleic acid-binding proteins"/>
    <property type="match status" value="1"/>
</dbReference>
<evidence type="ECO:0000256" key="14">
    <source>
        <dbReference type="ARBA" id="ARBA00030904"/>
    </source>
</evidence>
<evidence type="ECO:0000256" key="7">
    <source>
        <dbReference type="ARBA" id="ARBA00022555"/>
    </source>
</evidence>
<proteinExistence type="predicted"/>
<comment type="caution">
    <text evidence="18">The sequence shown here is derived from an EMBL/GenBank/DDBJ whole genome shotgun (WGS) entry which is preliminary data.</text>
</comment>
<dbReference type="EMBL" id="LCLJ01000004">
    <property type="protein sequence ID" value="KKU15717.1"/>
    <property type="molecule type" value="Genomic_DNA"/>
</dbReference>
<evidence type="ECO:0000256" key="1">
    <source>
        <dbReference type="ARBA" id="ARBA00003314"/>
    </source>
</evidence>
<evidence type="ECO:0000256" key="13">
    <source>
        <dbReference type="ARBA" id="ARBA00023146"/>
    </source>
</evidence>
<dbReference type="AlphaFoldDB" id="A0A0G1N610"/>
<evidence type="ECO:0000256" key="9">
    <source>
        <dbReference type="ARBA" id="ARBA00022741"/>
    </source>
</evidence>
<name>A0A0G1N610_9BACT</name>
<dbReference type="InterPro" id="IPR051270">
    <property type="entry name" value="Tyrosine-tRNA_ligase_regulator"/>
</dbReference>
<organism evidence="18 19">
    <name type="scientific">Candidatus Jorgensenbacteria bacterium GW2011_GWA2_45_9</name>
    <dbReference type="NCBI Taxonomy" id="1618663"/>
    <lineage>
        <taxon>Bacteria</taxon>
        <taxon>Candidatus Joergenseniibacteriota</taxon>
    </lineage>
</organism>
<evidence type="ECO:0000256" key="16">
    <source>
        <dbReference type="PROSITE-ProRule" id="PRU00209"/>
    </source>
</evidence>
<evidence type="ECO:0000256" key="15">
    <source>
        <dbReference type="ARBA" id="ARBA00047364"/>
    </source>
</evidence>
<keyword evidence="8" id="KW-0436">Ligase</keyword>
<dbReference type="GO" id="GO:0005737">
    <property type="term" value="C:cytoplasm"/>
    <property type="evidence" value="ECO:0007669"/>
    <property type="project" value="UniProtKB-SubCell"/>
</dbReference>
<evidence type="ECO:0000256" key="10">
    <source>
        <dbReference type="ARBA" id="ARBA00022840"/>
    </source>
</evidence>
<dbReference type="FunFam" id="2.40.50.140:FF:000042">
    <property type="entry name" value="Methionine--tRNA ligase"/>
    <property type="match status" value="1"/>
</dbReference>
<evidence type="ECO:0000256" key="4">
    <source>
        <dbReference type="ARBA" id="ARBA00012838"/>
    </source>
</evidence>
<reference evidence="18 19" key="1">
    <citation type="journal article" date="2015" name="Nature">
        <title>rRNA introns, odd ribosomes, and small enigmatic genomes across a large radiation of phyla.</title>
        <authorList>
            <person name="Brown C.T."/>
            <person name="Hug L.A."/>
            <person name="Thomas B.C."/>
            <person name="Sharon I."/>
            <person name="Castelle C.J."/>
            <person name="Singh A."/>
            <person name="Wilkins M.J."/>
            <person name="Williams K.H."/>
            <person name="Banfield J.F."/>
        </authorList>
    </citation>
    <scope>NUCLEOTIDE SEQUENCE [LARGE SCALE GENOMIC DNA]</scope>
</reference>
<dbReference type="Pfam" id="PF01588">
    <property type="entry name" value="tRNA_bind"/>
    <property type="match status" value="1"/>
</dbReference>
<dbReference type="EC" id="6.1.1.10" evidence="4"/>
<sequence length="118" mass="12908">MGNEQQTIQFDEFRKLDIRIAEIVCAKDIPGSDKLLDLTVSLGDEERRIIAGIKKSYSKEKLVGRKIVVVANIAPKNIMGFESRGMLMAAAIYMADGEMDGVALLVPDGDPKPGTRIT</sequence>
<evidence type="ECO:0000256" key="12">
    <source>
        <dbReference type="ARBA" id="ARBA00022917"/>
    </source>
</evidence>
<gene>
    <name evidence="18" type="ORF">UX22_C0004G0038</name>
</gene>
<dbReference type="PANTHER" id="PTHR11586:SF37">
    <property type="entry name" value="TRNA-BINDING DOMAIN-CONTAINING PROTEIN"/>
    <property type="match status" value="1"/>
</dbReference>
<evidence type="ECO:0000259" key="17">
    <source>
        <dbReference type="PROSITE" id="PS50886"/>
    </source>
</evidence>
<comment type="function">
    <text evidence="1">Is required not only for elongation of protein synthesis but also for the initiation of all mRNA translation through initiator tRNA(fMet) aminoacylation.</text>
</comment>